<keyword evidence="1" id="KW-0812">Transmembrane</keyword>
<protein>
    <submittedName>
        <fullName evidence="2">Uncharacterized protein</fullName>
    </submittedName>
</protein>
<feature type="transmembrane region" description="Helical" evidence="1">
    <location>
        <begin position="42"/>
        <end position="59"/>
    </location>
</feature>
<keyword evidence="1" id="KW-0472">Membrane</keyword>
<reference evidence="3" key="1">
    <citation type="submission" date="2018-08" db="EMBL/GenBank/DDBJ databases">
        <authorList>
            <person name="Rodrigo-Torres L."/>
            <person name="Arahal R. D."/>
            <person name="Lucena T."/>
        </authorList>
    </citation>
    <scope>NUCLEOTIDE SEQUENCE [LARGE SCALE GENOMIC DNA]</scope>
    <source>
        <strain evidence="3">CECT 7235</strain>
    </source>
</reference>
<proteinExistence type="predicted"/>
<keyword evidence="1" id="KW-1133">Transmembrane helix</keyword>
<organism evidence="2 3">
    <name type="scientific">Roseinatronobacter ekhonensis</name>
    <dbReference type="NCBI Taxonomy" id="254356"/>
    <lineage>
        <taxon>Bacteria</taxon>
        <taxon>Pseudomonadati</taxon>
        <taxon>Pseudomonadota</taxon>
        <taxon>Alphaproteobacteria</taxon>
        <taxon>Rhodobacterales</taxon>
        <taxon>Paracoccaceae</taxon>
        <taxon>Roseinatronobacter</taxon>
    </lineage>
</organism>
<accession>A0A3B0MV76</accession>
<sequence>MNITSKGTGFRPVKCATCGHANKFRRSNCSSCGRKLPPWNNFDFWALLVAIGVIVYIALG</sequence>
<name>A0A3B0MV76_9RHOB</name>
<keyword evidence="3" id="KW-1185">Reference proteome</keyword>
<dbReference type="AlphaFoldDB" id="A0A3B0MV76"/>
<evidence type="ECO:0000313" key="3">
    <source>
        <dbReference type="Proteomes" id="UP000272908"/>
    </source>
</evidence>
<evidence type="ECO:0000313" key="2">
    <source>
        <dbReference type="EMBL" id="SUZ31716.1"/>
    </source>
</evidence>
<dbReference type="Proteomes" id="UP000272908">
    <property type="component" value="Unassembled WGS sequence"/>
</dbReference>
<dbReference type="EMBL" id="UIHC01000011">
    <property type="protein sequence ID" value="SUZ31716.1"/>
    <property type="molecule type" value="Genomic_DNA"/>
</dbReference>
<evidence type="ECO:0000256" key="1">
    <source>
        <dbReference type="SAM" id="Phobius"/>
    </source>
</evidence>
<gene>
    <name evidence="2" type="ORF">ROE7235_01466</name>
</gene>